<proteinExistence type="predicted"/>
<evidence type="ECO:0000313" key="3">
    <source>
        <dbReference type="Proteomes" id="UP000236248"/>
    </source>
</evidence>
<reference evidence="3" key="1">
    <citation type="submission" date="2018-01" db="EMBL/GenBank/DDBJ databases">
        <authorList>
            <person name="Kerou L M."/>
        </authorList>
    </citation>
    <scope>NUCLEOTIDE SEQUENCE [LARGE SCALE GENOMIC DNA]</scope>
    <source>
        <strain evidence="3">SCU2</strain>
    </source>
</reference>
<name>A0A2K5APJ0_9ARCH</name>
<keyword evidence="1" id="KW-0472">Membrane</keyword>
<dbReference type="EMBL" id="LT981265">
    <property type="protein sequence ID" value="SPC33571.1"/>
    <property type="molecule type" value="Genomic_DNA"/>
</dbReference>
<dbReference type="AlphaFoldDB" id="A0A2K5APJ0"/>
<feature type="transmembrane region" description="Helical" evidence="1">
    <location>
        <begin position="20"/>
        <end position="39"/>
    </location>
</feature>
<evidence type="ECO:0000256" key="1">
    <source>
        <dbReference type="SAM" id="Phobius"/>
    </source>
</evidence>
<protein>
    <submittedName>
        <fullName evidence="2">Uncharacterized protein</fullName>
    </submittedName>
</protein>
<keyword evidence="1" id="KW-1133">Transmembrane helix</keyword>
<gene>
    <name evidence="2" type="ORF">NCAV_0377</name>
</gene>
<organism evidence="2 3">
    <name type="scientific">Candidatus Nitrosocaldus cavascurensis</name>
    <dbReference type="NCBI Taxonomy" id="2058097"/>
    <lineage>
        <taxon>Archaea</taxon>
        <taxon>Nitrososphaerota</taxon>
        <taxon>Nitrososphaeria</taxon>
        <taxon>Candidatus Nitrosocaldales</taxon>
        <taxon>Candidatus Nitrosocaldaceae</taxon>
        <taxon>Candidatus Nitrosocaldus</taxon>
    </lineage>
</organism>
<keyword evidence="1" id="KW-0812">Transmembrane</keyword>
<dbReference type="Proteomes" id="UP000236248">
    <property type="component" value="Chromosome NCAV"/>
</dbReference>
<keyword evidence="3" id="KW-1185">Reference proteome</keyword>
<accession>A0A2K5APJ0</accession>
<sequence>MPNSNYYQSLSLYVPTFKLMHMLKIVYSWLLYTITMGFYL</sequence>
<evidence type="ECO:0000313" key="2">
    <source>
        <dbReference type="EMBL" id="SPC33571.1"/>
    </source>
</evidence>
<dbReference type="KEGG" id="ncv:NCAV_0377"/>